<evidence type="ECO:0000313" key="4">
    <source>
        <dbReference type="Proteomes" id="UP000275408"/>
    </source>
</evidence>
<sequence>MDGNSKIRSNTGQAANFNNFCQFVSEQADLVTNAVCSKEEFSSHHFFLSEETLLHSKVYALVVIVLSRKSCQIHNKKHSTSLDDHNWRLEEVKTEERSSQHEKPAKGKGKSKSMCAPPFAFLKIVGDGICHRGDVHHEMPLPFEGKNVQLPNNRLQAVQPLHGLKKKLQGTTKAKVTRQKRNFTEGDIVLLKDNSTFRNKWPMARVLVAVRDDNGQVRSVTVQSATGSMLD</sequence>
<feature type="compositionally biased region" description="Basic and acidic residues" evidence="1">
    <location>
        <begin position="91"/>
        <end position="105"/>
    </location>
</feature>
<dbReference type="AlphaFoldDB" id="A0A3M6TWD3"/>
<organism evidence="3 4">
    <name type="scientific">Pocillopora damicornis</name>
    <name type="common">Cauliflower coral</name>
    <name type="synonym">Millepora damicornis</name>
    <dbReference type="NCBI Taxonomy" id="46731"/>
    <lineage>
        <taxon>Eukaryota</taxon>
        <taxon>Metazoa</taxon>
        <taxon>Cnidaria</taxon>
        <taxon>Anthozoa</taxon>
        <taxon>Hexacorallia</taxon>
        <taxon>Scleractinia</taxon>
        <taxon>Astrocoeniina</taxon>
        <taxon>Pocilloporidae</taxon>
        <taxon>Pocillopora</taxon>
    </lineage>
</organism>
<protein>
    <recommendedName>
        <fullName evidence="2">DUF5641 domain-containing protein</fullName>
    </recommendedName>
</protein>
<dbReference type="OrthoDB" id="5969974at2759"/>
<dbReference type="EMBL" id="RCHS01002791">
    <property type="protein sequence ID" value="RMX45697.1"/>
    <property type="molecule type" value="Genomic_DNA"/>
</dbReference>
<gene>
    <name evidence="3" type="ORF">pdam_00019983</name>
</gene>
<dbReference type="Proteomes" id="UP000275408">
    <property type="component" value="Unassembled WGS sequence"/>
</dbReference>
<evidence type="ECO:0000256" key="1">
    <source>
        <dbReference type="SAM" id="MobiDB-lite"/>
    </source>
</evidence>
<dbReference type="InterPro" id="IPR040676">
    <property type="entry name" value="DUF5641"/>
</dbReference>
<keyword evidence="4" id="KW-1185">Reference proteome</keyword>
<feature type="region of interest" description="Disordered" evidence="1">
    <location>
        <begin position="91"/>
        <end position="113"/>
    </location>
</feature>
<feature type="domain" description="DUF5641" evidence="2">
    <location>
        <begin position="172"/>
        <end position="228"/>
    </location>
</feature>
<dbReference type="Pfam" id="PF18701">
    <property type="entry name" value="DUF5641"/>
    <property type="match status" value="1"/>
</dbReference>
<proteinExistence type="predicted"/>
<evidence type="ECO:0000313" key="3">
    <source>
        <dbReference type="EMBL" id="RMX45697.1"/>
    </source>
</evidence>
<comment type="caution">
    <text evidence="3">The sequence shown here is derived from an EMBL/GenBank/DDBJ whole genome shotgun (WGS) entry which is preliminary data.</text>
</comment>
<evidence type="ECO:0000259" key="2">
    <source>
        <dbReference type="Pfam" id="PF18701"/>
    </source>
</evidence>
<accession>A0A3M6TWD3</accession>
<name>A0A3M6TWD3_POCDA</name>
<dbReference type="PANTHER" id="PTHR47331">
    <property type="entry name" value="PHD-TYPE DOMAIN-CONTAINING PROTEIN"/>
    <property type="match status" value="1"/>
</dbReference>
<reference evidence="3 4" key="1">
    <citation type="journal article" date="2018" name="Sci. Rep.">
        <title>Comparative analysis of the Pocillopora damicornis genome highlights role of immune system in coral evolution.</title>
        <authorList>
            <person name="Cunning R."/>
            <person name="Bay R.A."/>
            <person name="Gillette P."/>
            <person name="Baker A.C."/>
            <person name="Traylor-Knowles N."/>
        </authorList>
    </citation>
    <scope>NUCLEOTIDE SEQUENCE [LARGE SCALE GENOMIC DNA]</scope>
    <source>
        <strain evidence="3">RSMAS</strain>
        <tissue evidence="3">Whole animal</tissue>
    </source>
</reference>